<accession>A0ABY7U003</accession>
<dbReference type="RefSeq" id="WP_273619171.1">
    <property type="nucleotide sequence ID" value="NZ_CP117417.1"/>
</dbReference>
<sequence length="155" mass="16592">MTEHSLILRARAAQATLDEWKARAFRLGEADCARLAASHLRRLGHSIKLPAARSYRTVKSAEAMLDKLGLATMVDALDAMGFDRIAPAAALVGDIVQMPSEPEGVAGSQRLATLTIAMGNGRVLGWHPEAPEGAVVMQPLEMVAAWRVEPKGNAK</sequence>
<keyword evidence="3" id="KW-1185">Reference proteome</keyword>
<dbReference type="EMBL" id="CP117417">
    <property type="protein sequence ID" value="WCT78871.1"/>
    <property type="molecule type" value="Genomic_DNA"/>
</dbReference>
<gene>
    <name evidence="2" type="ORF">PQ457_07915</name>
</gene>
<protein>
    <recommendedName>
        <fullName evidence="1">DUF6950 domain-containing protein</fullName>
    </recommendedName>
</protein>
<dbReference type="Proteomes" id="UP001218231">
    <property type="component" value="Chromosome"/>
</dbReference>
<dbReference type="InterPro" id="IPR053802">
    <property type="entry name" value="DUF6950"/>
</dbReference>
<dbReference type="Pfam" id="PF22262">
    <property type="entry name" value="DUF6950"/>
    <property type="match status" value="1"/>
</dbReference>
<reference evidence="2 3" key="1">
    <citation type="submission" date="2023-02" db="EMBL/GenBank/DDBJ databases">
        <title>Genome sequence of Novosphingobium humi KACC 19094.</title>
        <authorList>
            <person name="Kim S."/>
            <person name="Heo J."/>
            <person name="Kwon S.-W."/>
        </authorList>
    </citation>
    <scope>NUCLEOTIDE SEQUENCE [LARGE SCALE GENOMIC DNA]</scope>
    <source>
        <strain evidence="2 3">KACC 19094</strain>
    </source>
</reference>
<evidence type="ECO:0000313" key="2">
    <source>
        <dbReference type="EMBL" id="WCT78871.1"/>
    </source>
</evidence>
<feature type="domain" description="DUF6950" evidence="1">
    <location>
        <begin position="12"/>
        <end position="148"/>
    </location>
</feature>
<organism evidence="2 3">
    <name type="scientific">Novosphingobium humi</name>
    <dbReference type="NCBI Taxonomy" id="2282397"/>
    <lineage>
        <taxon>Bacteria</taxon>
        <taxon>Pseudomonadati</taxon>
        <taxon>Pseudomonadota</taxon>
        <taxon>Alphaproteobacteria</taxon>
        <taxon>Sphingomonadales</taxon>
        <taxon>Sphingomonadaceae</taxon>
        <taxon>Novosphingobium</taxon>
    </lineage>
</organism>
<evidence type="ECO:0000313" key="3">
    <source>
        <dbReference type="Proteomes" id="UP001218231"/>
    </source>
</evidence>
<name>A0ABY7U003_9SPHN</name>
<proteinExistence type="predicted"/>
<evidence type="ECO:0000259" key="1">
    <source>
        <dbReference type="Pfam" id="PF22262"/>
    </source>
</evidence>